<proteinExistence type="predicted"/>
<keyword evidence="2" id="KW-0238">DNA-binding</keyword>
<evidence type="ECO:0000313" key="5">
    <source>
        <dbReference type="EMBL" id="KAB2336703.1"/>
    </source>
</evidence>
<reference evidence="5 6" key="1">
    <citation type="journal article" date="2016" name="Antonie Van Leeuwenhoek">
        <title>Bacillus depressus sp. nov., isolated from soil of a sunflower field.</title>
        <authorList>
            <person name="Wei X."/>
            <person name="Xin D."/>
            <person name="Xin Y."/>
            <person name="Zhang H."/>
            <person name="Wang T."/>
            <person name="Zhang J."/>
        </authorList>
    </citation>
    <scope>NUCLEOTIDE SEQUENCE [LARGE SCALE GENOMIC DNA]</scope>
    <source>
        <strain evidence="5 6">BZ1</strain>
    </source>
</reference>
<evidence type="ECO:0000259" key="4">
    <source>
        <dbReference type="PROSITE" id="PS50949"/>
    </source>
</evidence>
<comment type="caution">
    <text evidence="5">The sequence shown here is derived from an EMBL/GenBank/DDBJ whole genome shotgun (WGS) entry which is preliminary data.</text>
</comment>
<sequence>MKKYFVSPKSLKVQSYEVIKEAIIKGVLSDNEALTEVKAMELFGISRTPFREAIQRLEAEEWVIAIPYKGTYVSPLTMKDVEEIFQIRLIIETATAKSAAENMTSDKVEKLENIIDKMKTISSIQSDYEFTLIDQEFHKTINQFGGNRRLITMSDQVYDMMRRIAMTVLKSPIRRKEVIDEHLKVLEGLKTNNVEKTLVHHYDRVKFEAQKYFSAL</sequence>
<dbReference type="PROSITE" id="PS50949">
    <property type="entry name" value="HTH_GNTR"/>
    <property type="match status" value="1"/>
</dbReference>
<dbReference type="Gene3D" id="1.20.120.530">
    <property type="entry name" value="GntR ligand-binding domain-like"/>
    <property type="match status" value="1"/>
</dbReference>
<protein>
    <submittedName>
        <fullName evidence="5">GntR family transcriptional regulator</fullName>
    </submittedName>
</protein>
<dbReference type="PANTHER" id="PTHR43537:SF24">
    <property type="entry name" value="GLUCONATE OPERON TRANSCRIPTIONAL REPRESSOR"/>
    <property type="match status" value="1"/>
</dbReference>
<dbReference type="Proteomes" id="UP000481030">
    <property type="component" value="Unassembled WGS sequence"/>
</dbReference>
<evidence type="ECO:0000313" key="6">
    <source>
        <dbReference type="Proteomes" id="UP000481030"/>
    </source>
</evidence>
<keyword evidence="3" id="KW-0804">Transcription</keyword>
<accession>A0A6L3VBW6</accession>
<dbReference type="InterPro" id="IPR011711">
    <property type="entry name" value="GntR_C"/>
</dbReference>
<dbReference type="InterPro" id="IPR000524">
    <property type="entry name" value="Tscrpt_reg_HTH_GntR"/>
</dbReference>
<dbReference type="SMART" id="SM00345">
    <property type="entry name" value="HTH_GNTR"/>
    <property type="match status" value="1"/>
</dbReference>
<dbReference type="SMART" id="SM00895">
    <property type="entry name" value="FCD"/>
    <property type="match status" value="1"/>
</dbReference>
<evidence type="ECO:0000256" key="1">
    <source>
        <dbReference type="ARBA" id="ARBA00023015"/>
    </source>
</evidence>
<dbReference type="EMBL" id="WBOS01000003">
    <property type="protein sequence ID" value="KAB2336703.1"/>
    <property type="molecule type" value="Genomic_DNA"/>
</dbReference>
<dbReference type="Pfam" id="PF00392">
    <property type="entry name" value="GntR"/>
    <property type="match status" value="1"/>
</dbReference>
<dbReference type="GO" id="GO:0003700">
    <property type="term" value="F:DNA-binding transcription factor activity"/>
    <property type="evidence" value="ECO:0007669"/>
    <property type="project" value="InterPro"/>
</dbReference>
<dbReference type="SUPFAM" id="SSF46785">
    <property type="entry name" value="Winged helix' DNA-binding domain"/>
    <property type="match status" value="1"/>
</dbReference>
<dbReference type="Gene3D" id="1.10.10.10">
    <property type="entry name" value="Winged helix-like DNA-binding domain superfamily/Winged helix DNA-binding domain"/>
    <property type="match status" value="1"/>
</dbReference>
<dbReference type="InterPro" id="IPR008920">
    <property type="entry name" value="TF_FadR/GntR_C"/>
</dbReference>
<keyword evidence="6" id="KW-1185">Reference proteome</keyword>
<dbReference type="InterPro" id="IPR036390">
    <property type="entry name" value="WH_DNA-bd_sf"/>
</dbReference>
<dbReference type="PANTHER" id="PTHR43537">
    <property type="entry name" value="TRANSCRIPTIONAL REGULATOR, GNTR FAMILY"/>
    <property type="match status" value="1"/>
</dbReference>
<dbReference type="RefSeq" id="WP_151534658.1">
    <property type="nucleotide sequence ID" value="NZ_WBOS01000003.1"/>
</dbReference>
<gene>
    <name evidence="5" type="ORF">F7731_10120</name>
</gene>
<dbReference type="GO" id="GO:0003677">
    <property type="term" value="F:DNA binding"/>
    <property type="evidence" value="ECO:0007669"/>
    <property type="project" value="UniProtKB-KW"/>
</dbReference>
<evidence type="ECO:0000256" key="2">
    <source>
        <dbReference type="ARBA" id="ARBA00023125"/>
    </source>
</evidence>
<evidence type="ECO:0000256" key="3">
    <source>
        <dbReference type="ARBA" id="ARBA00023163"/>
    </source>
</evidence>
<dbReference type="Pfam" id="PF07729">
    <property type="entry name" value="FCD"/>
    <property type="match status" value="1"/>
</dbReference>
<dbReference type="SUPFAM" id="SSF48008">
    <property type="entry name" value="GntR ligand-binding domain-like"/>
    <property type="match status" value="1"/>
</dbReference>
<dbReference type="InterPro" id="IPR036388">
    <property type="entry name" value="WH-like_DNA-bd_sf"/>
</dbReference>
<keyword evidence="1" id="KW-0805">Transcription regulation</keyword>
<dbReference type="CDD" id="cd07377">
    <property type="entry name" value="WHTH_GntR"/>
    <property type="match status" value="1"/>
</dbReference>
<name>A0A6L3VBW6_9BACI</name>
<dbReference type="OrthoDB" id="9781630at2"/>
<organism evidence="5 6">
    <name type="scientific">Cytobacillus depressus</name>
    <dbReference type="NCBI Taxonomy" id="1602942"/>
    <lineage>
        <taxon>Bacteria</taxon>
        <taxon>Bacillati</taxon>
        <taxon>Bacillota</taxon>
        <taxon>Bacilli</taxon>
        <taxon>Bacillales</taxon>
        <taxon>Bacillaceae</taxon>
        <taxon>Cytobacillus</taxon>
    </lineage>
</organism>
<dbReference type="AlphaFoldDB" id="A0A6L3VBW6"/>
<feature type="domain" description="HTH gntR-type" evidence="4">
    <location>
        <begin position="9"/>
        <end position="76"/>
    </location>
</feature>